<feature type="region of interest" description="Disordered" evidence="1">
    <location>
        <begin position="95"/>
        <end position="132"/>
    </location>
</feature>
<dbReference type="AlphaFoldDB" id="A0A2N5S3N5"/>
<evidence type="ECO:0000256" key="1">
    <source>
        <dbReference type="SAM" id="MobiDB-lite"/>
    </source>
</evidence>
<dbReference type="Proteomes" id="UP000235392">
    <property type="component" value="Unassembled WGS sequence"/>
</dbReference>
<proteinExistence type="predicted"/>
<feature type="region of interest" description="Disordered" evidence="1">
    <location>
        <begin position="190"/>
        <end position="224"/>
    </location>
</feature>
<gene>
    <name evidence="2" type="ORF">PCASD_24849</name>
</gene>
<comment type="caution">
    <text evidence="2">The sequence shown here is derived from an EMBL/GenBank/DDBJ whole genome shotgun (WGS) entry which is preliminary data.</text>
</comment>
<evidence type="ECO:0000313" key="2">
    <source>
        <dbReference type="EMBL" id="PLW07860.1"/>
    </source>
</evidence>
<dbReference type="EMBL" id="PGCI01001100">
    <property type="protein sequence ID" value="PLW07860.1"/>
    <property type="molecule type" value="Genomic_DNA"/>
</dbReference>
<protein>
    <submittedName>
        <fullName evidence="2">Uncharacterized protein</fullName>
    </submittedName>
</protein>
<accession>A0A2N5S3N5</accession>
<evidence type="ECO:0000313" key="3">
    <source>
        <dbReference type="Proteomes" id="UP000235392"/>
    </source>
</evidence>
<sequence length="224" mass="24402">MRTASHSLPTSLLALAWRDLHTPSLHLGTIFAIPNGRFHFHLHCAKPAKNGSHNNQTGQSKFNLAPPHRLSTVHVSSIHCQQCCLGWSHPSLHRMQPSDSNSGAGPPSESRTDSNSVAKRQGHQTFTGQHRCVIHHEGRQTESGFAARGNHHSGPVLLQSHQDPPHGNCNGAFLHRVSNADSGTFKALENSGRYPFPKPNMDSGIKDIFRTNEPNPPASKATPS</sequence>
<name>A0A2N5S3N5_9BASI</name>
<organism evidence="2 3">
    <name type="scientific">Puccinia coronata f. sp. avenae</name>
    <dbReference type="NCBI Taxonomy" id="200324"/>
    <lineage>
        <taxon>Eukaryota</taxon>
        <taxon>Fungi</taxon>
        <taxon>Dikarya</taxon>
        <taxon>Basidiomycota</taxon>
        <taxon>Pucciniomycotina</taxon>
        <taxon>Pucciniomycetes</taxon>
        <taxon>Pucciniales</taxon>
        <taxon>Pucciniaceae</taxon>
        <taxon>Puccinia</taxon>
    </lineage>
</organism>
<feature type="compositionally biased region" description="Polar residues" evidence="1">
    <location>
        <begin position="113"/>
        <end position="128"/>
    </location>
</feature>
<reference evidence="2 3" key="1">
    <citation type="submission" date="2017-11" db="EMBL/GenBank/DDBJ databases">
        <title>De novo assembly and phasing of dikaryotic genomes from two isolates of Puccinia coronata f. sp. avenae, the causal agent of oat crown rust.</title>
        <authorList>
            <person name="Miller M.E."/>
            <person name="Zhang Y."/>
            <person name="Omidvar V."/>
            <person name="Sperschneider J."/>
            <person name="Schwessinger B."/>
            <person name="Raley C."/>
            <person name="Palmer J.M."/>
            <person name="Garnica D."/>
            <person name="Upadhyaya N."/>
            <person name="Rathjen J."/>
            <person name="Taylor J.M."/>
            <person name="Park R.F."/>
            <person name="Dodds P.N."/>
            <person name="Hirsch C.D."/>
            <person name="Kianian S.F."/>
            <person name="Figueroa M."/>
        </authorList>
    </citation>
    <scope>NUCLEOTIDE SEQUENCE [LARGE SCALE GENOMIC DNA]</scope>
    <source>
        <strain evidence="2">12SD80</strain>
    </source>
</reference>